<dbReference type="Pfam" id="PF04250">
    <property type="entry name" value="DUF429"/>
    <property type="match status" value="1"/>
</dbReference>
<dbReference type="InterPro" id="IPR007362">
    <property type="entry name" value="DUF429"/>
</dbReference>
<comment type="caution">
    <text evidence="2">The sequence shown here is derived from an EMBL/GenBank/DDBJ whole genome shotgun (WGS) entry which is preliminary data.</text>
</comment>
<gene>
    <name evidence="2" type="ORF">ENT82_03480</name>
    <name evidence="1" type="ORF">ENU43_06495</name>
</gene>
<sequence length="196" mass="21994">MFFMGVDLAGVETRPSGMAVLDEELRVRTWVRFLDAEILADVDELRPVAVGIDAPLGLPRGRTSLETRGPPHFRICDNELRRRGIRFFPITIGAMRKLTARGIRLAEEIRRRNIPVYETFPGGVQDLLGLPRKHHSLKGLVKGLRKLGVKNLSPKNSGDEADAVTCAYAVYLWWRGLCEEVGVPDEGVMILPKRRP</sequence>
<proteinExistence type="predicted"/>
<dbReference type="AlphaFoldDB" id="A0A7C4E1X5"/>
<accession>A0A7C4E1X5</accession>
<dbReference type="EMBL" id="DTCM01000079">
    <property type="protein sequence ID" value="HGL41295.1"/>
    <property type="molecule type" value="Genomic_DNA"/>
</dbReference>
<dbReference type="EMBL" id="DTAD01000034">
    <property type="protein sequence ID" value="HGN90176.1"/>
    <property type="molecule type" value="Genomic_DNA"/>
</dbReference>
<evidence type="ECO:0000313" key="1">
    <source>
        <dbReference type="EMBL" id="HGL41295.1"/>
    </source>
</evidence>
<name>A0A7C4E1X5_CALS0</name>
<evidence type="ECO:0000313" key="2">
    <source>
        <dbReference type="EMBL" id="HGN90176.1"/>
    </source>
</evidence>
<protein>
    <submittedName>
        <fullName evidence="2">DUF429 domain-containing protein</fullName>
    </submittedName>
</protein>
<reference evidence="2" key="1">
    <citation type="journal article" date="2020" name="mSystems">
        <title>Genome- and Community-Level Interaction Insights into Carbon Utilization and Element Cycling Functions of Hydrothermarchaeota in Hydrothermal Sediment.</title>
        <authorList>
            <person name="Zhou Z."/>
            <person name="Liu Y."/>
            <person name="Xu W."/>
            <person name="Pan J."/>
            <person name="Luo Z.H."/>
            <person name="Li M."/>
        </authorList>
    </citation>
    <scope>NUCLEOTIDE SEQUENCE [LARGE SCALE GENOMIC DNA]</scope>
    <source>
        <strain evidence="2">SpSt-613</strain>
        <strain evidence="1">SpSt-669</strain>
    </source>
</reference>
<organism evidence="2">
    <name type="scientific">Caldiarchaeum subterraneum</name>
    <dbReference type="NCBI Taxonomy" id="311458"/>
    <lineage>
        <taxon>Archaea</taxon>
        <taxon>Nitrososphaerota</taxon>
        <taxon>Candidatus Caldarchaeales</taxon>
        <taxon>Candidatus Caldarchaeaceae</taxon>
        <taxon>Candidatus Caldarchaeum</taxon>
    </lineage>
</organism>